<evidence type="ECO:0008006" key="3">
    <source>
        <dbReference type="Google" id="ProtNLM"/>
    </source>
</evidence>
<reference evidence="1 2" key="1">
    <citation type="submission" date="2019-03" db="EMBL/GenBank/DDBJ databases">
        <title>Genomic Encyclopedia of Type Strains, Phase IV (KMG-IV): sequencing the most valuable type-strain genomes for metagenomic binning, comparative biology and taxonomic classification.</title>
        <authorList>
            <person name="Goeker M."/>
        </authorList>
    </citation>
    <scope>NUCLEOTIDE SEQUENCE [LARGE SCALE GENOMIC DNA]</scope>
    <source>
        <strain evidence="1 2">DSM 19580</strain>
    </source>
</reference>
<sequence>MTFTLTSNDLTPGGKLPERHVFNGMGYNGENLSPHLAWDHVPAGTKSFVITVFDPDAPTGSGWWHWTVANLPAGTRSLPQGAGSGKASLPAGAVQGRTDFGSAGYGGAAPPQGESHRYQFTVHALDVESIAVDENASGAIVGFNLHFHSLGKATLEVSYS</sequence>
<dbReference type="PANTHER" id="PTHR30289">
    <property type="entry name" value="UNCHARACTERIZED PROTEIN YBCL-RELATED"/>
    <property type="match status" value="1"/>
</dbReference>
<dbReference type="CDD" id="cd00865">
    <property type="entry name" value="PEBP_bact_arch"/>
    <property type="match status" value="1"/>
</dbReference>
<accession>A0A4R3Z2E9</accession>
<dbReference type="NCBIfam" id="NF007609">
    <property type="entry name" value="PRK10257.1"/>
    <property type="match status" value="1"/>
</dbReference>
<dbReference type="EMBL" id="SMCR01000003">
    <property type="protein sequence ID" value="TCV98044.1"/>
    <property type="molecule type" value="Genomic_DNA"/>
</dbReference>
<gene>
    <name evidence="1" type="ORF">EDC52_103128</name>
</gene>
<dbReference type="InterPro" id="IPR008914">
    <property type="entry name" value="PEBP"/>
</dbReference>
<proteinExistence type="predicted"/>
<name>A0A4R3Z2E9_9GAMM</name>
<dbReference type="NCBIfam" id="TIGR00481">
    <property type="entry name" value="YbhB/YbcL family Raf kinase inhibitor-like protein"/>
    <property type="match status" value="1"/>
</dbReference>
<protein>
    <recommendedName>
        <fullName evidence="3">PBP family phospholipid-binding protein</fullName>
    </recommendedName>
</protein>
<comment type="caution">
    <text evidence="1">The sequence shown here is derived from an EMBL/GenBank/DDBJ whole genome shotgun (WGS) entry which is preliminary data.</text>
</comment>
<dbReference type="RefSeq" id="WP_131864812.1">
    <property type="nucleotide sequence ID" value="NZ_SMCR01000003.1"/>
</dbReference>
<keyword evidence="2" id="KW-1185">Reference proteome</keyword>
<dbReference type="Proteomes" id="UP000295719">
    <property type="component" value="Unassembled WGS sequence"/>
</dbReference>
<organism evidence="1 2">
    <name type="scientific">Biostraticola tofi</name>
    <dbReference type="NCBI Taxonomy" id="466109"/>
    <lineage>
        <taxon>Bacteria</taxon>
        <taxon>Pseudomonadati</taxon>
        <taxon>Pseudomonadota</taxon>
        <taxon>Gammaproteobacteria</taxon>
        <taxon>Enterobacterales</taxon>
        <taxon>Bruguierivoracaceae</taxon>
        <taxon>Biostraticola</taxon>
    </lineage>
</organism>
<dbReference type="Pfam" id="PF01161">
    <property type="entry name" value="PBP"/>
    <property type="match status" value="1"/>
</dbReference>
<dbReference type="AlphaFoldDB" id="A0A4R3Z2E9"/>
<dbReference type="SUPFAM" id="SSF49777">
    <property type="entry name" value="PEBP-like"/>
    <property type="match status" value="1"/>
</dbReference>
<evidence type="ECO:0000313" key="1">
    <source>
        <dbReference type="EMBL" id="TCV98044.1"/>
    </source>
</evidence>
<evidence type="ECO:0000313" key="2">
    <source>
        <dbReference type="Proteomes" id="UP000295719"/>
    </source>
</evidence>
<dbReference type="PANTHER" id="PTHR30289:SF12">
    <property type="entry name" value="UPF0098 PROTEIN YBHB"/>
    <property type="match status" value="1"/>
</dbReference>
<dbReference type="InterPro" id="IPR036610">
    <property type="entry name" value="PEBP-like_sf"/>
</dbReference>
<dbReference type="InterPro" id="IPR005247">
    <property type="entry name" value="YbhB_YbcL/LppC-like"/>
</dbReference>
<dbReference type="Gene3D" id="3.90.280.10">
    <property type="entry name" value="PEBP-like"/>
    <property type="match status" value="1"/>
</dbReference>
<dbReference type="OrthoDB" id="9797506at2"/>